<dbReference type="AlphaFoldDB" id="A0AAE1APY1"/>
<keyword evidence="3" id="KW-1185">Reference proteome</keyword>
<comment type="caution">
    <text evidence="2">The sequence shown here is derived from an EMBL/GenBank/DDBJ whole genome shotgun (WGS) entry which is preliminary data.</text>
</comment>
<sequence length="195" mass="21646">MLVSGKFRCVTPRFEDGSIFTLARDSPNHQHQLLCPQIPLCDLMLIVEAVGDAKNNFPNEIMAKLRLEISVAVNWAGQLAAPEAQTRRSNIDRGQRNSEAAWHSRSGSGVLARKVKQEGKVIVTVGREKYIIHAHDTMQSIKFYPGRLDLAWVFIVLCGEWRLAMFPGHLFTEKPGLSSATLLLPSGPQGEDTLV</sequence>
<feature type="compositionally biased region" description="Basic and acidic residues" evidence="1">
    <location>
        <begin position="86"/>
        <end position="96"/>
    </location>
</feature>
<accession>A0AAE1APY1</accession>
<gene>
    <name evidence="2" type="ORF">RRG08_047109</name>
</gene>
<dbReference type="EMBL" id="JAWDGP010001480">
    <property type="protein sequence ID" value="KAK3791201.1"/>
    <property type="molecule type" value="Genomic_DNA"/>
</dbReference>
<evidence type="ECO:0000313" key="2">
    <source>
        <dbReference type="EMBL" id="KAK3791201.1"/>
    </source>
</evidence>
<proteinExistence type="predicted"/>
<evidence type="ECO:0000313" key="3">
    <source>
        <dbReference type="Proteomes" id="UP001283361"/>
    </source>
</evidence>
<organism evidence="2 3">
    <name type="scientific">Elysia crispata</name>
    <name type="common">lettuce slug</name>
    <dbReference type="NCBI Taxonomy" id="231223"/>
    <lineage>
        <taxon>Eukaryota</taxon>
        <taxon>Metazoa</taxon>
        <taxon>Spiralia</taxon>
        <taxon>Lophotrochozoa</taxon>
        <taxon>Mollusca</taxon>
        <taxon>Gastropoda</taxon>
        <taxon>Heterobranchia</taxon>
        <taxon>Euthyneura</taxon>
        <taxon>Panpulmonata</taxon>
        <taxon>Sacoglossa</taxon>
        <taxon>Placobranchoidea</taxon>
        <taxon>Plakobranchidae</taxon>
        <taxon>Elysia</taxon>
    </lineage>
</organism>
<dbReference type="Proteomes" id="UP001283361">
    <property type="component" value="Unassembled WGS sequence"/>
</dbReference>
<evidence type="ECO:0000256" key="1">
    <source>
        <dbReference type="SAM" id="MobiDB-lite"/>
    </source>
</evidence>
<protein>
    <submittedName>
        <fullName evidence="2">Uncharacterized protein</fullName>
    </submittedName>
</protein>
<name>A0AAE1APY1_9GAST</name>
<feature type="region of interest" description="Disordered" evidence="1">
    <location>
        <begin position="86"/>
        <end position="105"/>
    </location>
</feature>
<reference evidence="2" key="1">
    <citation type="journal article" date="2023" name="G3 (Bethesda)">
        <title>A reference genome for the long-term kleptoplast-retaining sea slug Elysia crispata morphotype clarki.</title>
        <authorList>
            <person name="Eastman K.E."/>
            <person name="Pendleton A.L."/>
            <person name="Shaikh M.A."/>
            <person name="Suttiyut T."/>
            <person name="Ogas R."/>
            <person name="Tomko P."/>
            <person name="Gavelis G."/>
            <person name="Widhalm J.R."/>
            <person name="Wisecaver J.H."/>
        </authorList>
    </citation>
    <scope>NUCLEOTIDE SEQUENCE</scope>
    <source>
        <strain evidence="2">ECLA1</strain>
    </source>
</reference>